<gene>
    <name evidence="2" type="ORF">D7X32_31550</name>
</gene>
<keyword evidence="2" id="KW-0808">Transferase</keyword>
<dbReference type="AlphaFoldDB" id="A0A3A8JS50"/>
<feature type="domain" description="GST N-terminal" evidence="1">
    <location>
        <begin position="25"/>
        <end position="85"/>
    </location>
</feature>
<dbReference type="Pfam" id="PF13409">
    <property type="entry name" value="GST_N_2"/>
    <property type="match status" value="1"/>
</dbReference>
<name>A0A3A8JS50_9BACT</name>
<dbReference type="SUPFAM" id="SSF52833">
    <property type="entry name" value="Thioredoxin-like"/>
    <property type="match status" value="1"/>
</dbReference>
<proteinExistence type="predicted"/>
<evidence type="ECO:0000259" key="1">
    <source>
        <dbReference type="Pfam" id="PF13409"/>
    </source>
</evidence>
<protein>
    <submittedName>
        <fullName evidence="2">Glutathione S-transferase</fullName>
    </submittedName>
</protein>
<dbReference type="RefSeq" id="WP_120606281.1">
    <property type="nucleotide sequence ID" value="NZ_RAWE01000163.1"/>
</dbReference>
<dbReference type="PANTHER" id="PTHR12289:SF41">
    <property type="entry name" value="FAILED AXON CONNECTIONS-RELATED"/>
    <property type="match status" value="1"/>
</dbReference>
<dbReference type="SUPFAM" id="SSF47616">
    <property type="entry name" value="GST C-terminal domain-like"/>
    <property type="match status" value="1"/>
</dbReference>
<dbReference type="Pfam" id="PF13410">
    <property type="entry name" value="GST_C_2"/>
    <property type="match status" value="1"/>
</dbReference>
<dbReference type="InterPro" id="IPR004045">
    <property type="entry name" value="Glutathione_S-Trfase_N"/>
</dbReference>
<evidence type="ECO:0000313" key="3">
    <source>
        <dbReference type="Proteomes" id="UP000268313"/>
    </source>
</evidence>
<dbReference type="PANTHER" id="PTHR12289">
    <property type="entry name" value="METAXIN RELATED"/>
    <property type="match status" value="1"/>
</dbReference>
<comment type="caution">
    <text evidence="2">The sequence shown here is derived from an EMBL/GenBank/DDBJ whole genome shotgun (WGS) entry which is preliminary data.</text>
</comment>
<sequence length="247" mass="27138">MTANASLPLTLLELADPGLPGFESYSPFCLKAHRALKYAGLSYACIRADNPAAHRPHSPTGQVPVLLVGAEAVPDSTDILARIEQLVPGRISRSPEALLWEEFADTSVNGFLVAARWADDRNWPATRAAFFRAMPAPVRAVVPTLLRRKQVQRLVARDVWRAGPDACWRRFGALLDQLDARAPEHGFWLNGPLSVADLALFAQLHCLRTPLTPWQGAEVEKRKRLSAWLGRVDAATRTVSVPLRAAS</sequence>
<dbReference type="Proteomes" id="UP000268313">
    <property type="component" value="Unassembled WGS sequence"/>
</dbReference>
<dbReference type="OrthoDB" id="9782992at2"/>
<accession>A0A3A8JS50</accession>
<keyword evidence="3" id="KW-1185">Reference proteome</keyword>
<dbReference type="CDD" id="cd00299">
    <property type="entry name" value="GST_C_family"/>
    <property type="match status" value="1"/>
</dbReference>
<dbReference type="GO" id="GO:0016740">
    <property type="term" value="F:transferase activity"/>
    <property type="evidence" value="ECO:0007669"/>
    <property type="project" value="UniProtKB-KW"/>
</dbReference>
<dbReference type="InterPro" id="IPR036249">
    <property type="entry name" value="Thioredoxin-like_sf"/>
</dbReference>
<dbReference type="Gene3D" id="1.20.1050.10">
    <property type="match status" value="1"/>
</dbReference>
<dbReference type="InterPro" id="IPR050931">
    <property type="entry name" value="Mito_Protein_Transport_Metaxin"/>
</dbReference>
<dbReference type="InterPro" id="IPR036282">
    <property type="entry name" value="Glutathione-S-Trfase_C_sf"/>
</dbReference>
<dbReference type="EMBL" id="RAWE01000163">
    <property type="protein sequence ID" value="RKG97798.1"/>
    <property type="molecule type" value="Genomic_DNA"/>
</dbReference>
<evidence type="ECO:0000313" key="2">
    <source>
        <dbReference type="EMBL" id="RKG97798.1"/>
    </source>
</evidence>
<reference evidence="3" key="1">
    <citation type="submission" date="2018-09" db="EMBL/GenBank/DDBJ databases">
        <authorList>
            <person name="Livingstone P.G."/>
            <person name="Whitworth D.E."/>
        </authorList>
    </citation>
    <scope>NUCLEOTIDE SEQUENCE [LARGE SCALE GENOMIC DNA]</scope>
    <source>
        <strain evidence="3">CA043D</strain>
    </source>
</reference>
<dbReference type="Gene3D" id="3.40.30.10">
    <property type="entry name" value="Glutaredoxin"/>
    <property type="match status" value="1"/>
</dbReference>
<organism evidence="2 3">
    <name type="scientific">Corallococcus carmarthensis</name>
    <dbReference type="NCBI Taxonomy" id="2316728"/>
    <lineage>
        <taxon>Bacteria</taxon>
        <taxon>Pseudomonadati</taxon>
        <taxon>Myxococcota</taxon>
        <taxon>Myxococcia</taxon>
        <taxon>Myxococcales</taxon>
        <taxon>Cystobacterineae</taxon>
        <taxon>Myxococcaceae</taxon>
        <taxon>Corallococcus</taxon>
    </lineage>
</organism>